<comment type="similarity">
    <text evidence="1">Belongs to the plant LTP family.</text>
</comment>
<dbReference type="InterPro" id="IPR036312">
    <property type="entry name" value="Bifun_inhib/LTP/seed_sf"/>
</dbReference>
<organism evidence="4 5">
    <name type="scientific">Panicum virgatum</name>
    <name type="common">Blackwell switchgrass</name>
    <dbReference type="NCBI Taxonomy" id="38727"/>
    <lineage>
        <taxon>Eukaryota</taxon>
        <taxon>Viridiplantae</taxon>
        <taxon>Streptophyta</taxon>
        <taxon>Embryophyta</taxon>
        <taxon>Tracheophyta</taxon>
        <taxon>Spermatophyta</taxon>
        <taxon>Magnoliopsida</taxon>
        <taxon>Liliopsida</taxon>
        <taxon>Poales</taxon>
        <taxon>Poaceae</taxon>
        <taxon>PACMAD clade</taxon>
        <taxon>Panicoideae</taxon>
        <taxon>Panicodae</taxon>
        <taxon>Paniceae</taxon>
        <taxon>Panicinae</taxon>
        <taxon>Panicum</taxon>
        <taxon>Panicum sect. Hiantes</taxon>
    </lineage>
</organism>
<reference evidence="4" key="1">
    <citation type="submission" date="2020-05" db="EMBL/GenBank/DDBJ databases">
        <title>WGS assembly of Panicum virgatum.</title>
        <authorList>
            <person name="Lovell J.T."/>
            <person name="Jenkins J."/>
            <person name="Shu S."/>
            <person name="Juenger T.E."/>
            <person name="Schmutz J."/>
        </authorList>
    </citation>
    <scope>NUCLEOTIDE SEQUENCE</scope>
    <source>
        <strain evidence="4">AP13</strain>
    </source>
</reference>
<comment type="function">
    <text evidence="1">Plant non-specific lipid-transfer proteins transfer phospholipids as well as galactolipids across membranes. May play a role in wax or cutin deposition in the cell walls of expanding epidermal cells and certain secretory tissues.</text>
</comment>
<dbReference type="AlphaFoldDB" id="A0A8T0U0J4"/>
<dbReference type="EMBL" id="CM029042">
    <property type="protein sequence ID" value="KAG2614566.1"/>
    <property type="molecule type" value="Genomic_DNA"/>
</dbReference>
<dbReference type="SMART" id="SM00499">
    <property type="entry name" value="AAI"/>
    <property type="match status" value="1"/>
</dbReference>
<keyword evidence="1" id="KW-0813">Transport</keyword>
<sequence length="161" mass="16281">MARLSAVVAVVLVAALVAAETASAAVSCSQVTSAVAPCLGYAMGSSASPSPACCNGVRSLNSRASSTADRQAACACLKSMAGRLGGNMGNAAASIPSKCGVNVGVPISPNVDCGWMLSSLSSLGMMSANKSREQSFNLQPLPFTFVQHHAPPVYVVVYVQQ</sequence>
<feature type="signal peptide" evidence="2">
    <location>
        <begin position="1"/>
        <end position="24"/>
    </location>
</feature>
<keyword evidence="1" id="KW-0446">Lipid-binding</keyword>
<dbReference type="GO" id="GO:0008289">
    <property type="term" value="F:lipid binding"/>
    <property type="evidence" value="ECO:0007669"/>
    <property type="project" value="UniProtKB-KW"/>
</dbReference>
<dbReference type="Pfam" id="PF00234">
    <property type="entry name" value="Tryp_alpha_amyl"/>
    <property type="match status" value="1"/>
</dbReference>
<protein>
    <recommendedName>
        <fullName evidence="1">Non-specific lipid-transfer protein</fullName>
    </recommendedName>
</protein>
<dbReference type="SUPFAM" id="SSF47699">
    <property type="entry name" value="Bifunctional inhibitor/lipid-transfer protein/seed storage 2S albumin"/>
    <property type="match status" value="1"/>
</dbReference>
<feature type="chain" id="PRO_5035725967" description="Non-specific lipid-transfer protein" evidence="2">
    <location>
        <begin position="25"/>
        <end position="161"/>
    </location>
</feature>
<feature type="domain" description="Bifunctional inhibitor/plant lipid transfer protein/seed storage helical" evidence="3">
    <location>
        <begin position="28"/>
        <end position="113"/>
    </location>
</feature>
<dbReference type="InterPro" id="IPR000528">
    <property type="entry name" value="Plant_nsLTP"/>
</dbReference>
<dbReference type="PRINTS" id="PR00382">
    <property type="entry name" value="LIPIDTRNSFER"/>
</dbReference>
<name>A0A8T0U0J4_PANVG</name>
<evidence type="ECO:0000313" key="5">
    <source>
        <dbReference type="Proteomes" id="UP000823388"/>
    </source>
</evidence>
<keyword evidence="5" id="KW-1185">Reference proteome</keyword>
<comment type="caution">
    <text evidence="4">The sequence shown here is derived from an EMBL/GenBank/DDBJ whole genome shotgun (WGS) entry which is preliminary data.</text>
</comment>
<gene>
    <name evidence="4" type="ORF">PVAP13_3NG226024</name>
</gene>
<dbReference type="InterPro" id="IPR016140">
    <property type="entry name" value="Bifunc_inhib/LTP/seed_store"/>
</dbReference>
<evidence type="ECO:0000256" key="1">
    <source>
        <dbReference type="RuleBase" id="RU000628"/>
    </source>
</evidence>
<dbReference type="Proteomes" id="UP000823388">
    <property type="component" value="Chromosome 3N"/>
</dbReference>
<dbReference type="CDD" id="cd01960">
    <property type="entry name" value="nsLTP1"/>
    <property type="match status" value="1"/>
</dbReference>
<dbReference type="GO" id="GO:0006869">
    <property type="term" value="P:lipid transport"/>
    <property type="evidence" value="ECO:0007669"/>
    <property type="project" value="InterPro"/>
</dbReference>
<dbReference type="PANTHER" id="PTHR33076">
    <property type="entry name" value="NON-SPECIFIC LIPID-TRANSFER PROTEIN 2-RELATED"/>
    <property type="match status" value="1"/>
</dbReference>
<evidence type="ECO:0000259" key="3">
    <source>
        <dbReference type="SMART" id="SM00499"/>
    </source>
</evidence>
<evidence type="ECO:0000256" key="2">
    <source>
        <dbReference type="SAM" id="SignalP"/>
    </source>
</evidence>
<accession>A0A8T0U0J4</accession>
<proteinExistence type="inferred from homology"/>
<evidence type="ECO:0000313" key="4">
    <source>
        <dbReference type="EMBL" id="KAG2614566.1"/>
    </source>
</evidence>
<keyword evidence="2" id="KW-0732">Signal</keyword>
<dbReference type="Gene3D" id="1.10.110.10">
    <property type="entry name" value="Plant lipid-transfer and hydrophobic proteins"/>
    <property type="match status" value="1"/>
</dbReference>